<evidence type="ECO:0000259" key="12">
    <source>
        <dbReference type="PROSITE" id="PS51669"/>
    </source>
</evidence>
<evidence type="ECO:0000256" key="6">
    <source>
        <dbReference type="ARBA" id="ARBA00022723"/>
    </source>
</evidence>
<dbReference type="Pfam" id="PF00384">
    <property type="entry name" value="Molybdopterin"/>
    <property type="match status" value="1"/>
</dbReference>
<organism evidence="13 14">
    <name type="scientific">Sulfurospirillum tamanense</name>
    <dbReference type="NCBI Taxonomy" id="2813362"/>
    <lineage>
        <taxon>Bacteria</taxon>
        <taxon>Pseudomonadati</taxon>
        <taxon>Campylobacterota</taxon>
        <taxon>Epsilonproteobacteria</taxon>
        <taxon>Campylobacterales</taxon>
        <taxon>Sulfurospirillaceae</taxon>
        <taxon>Sulfurospirillum</taxon>
    </lineage>
</organism>
<keyword evidence="8" id="KW-0560">Oxidoreductase</keyword>
<evidence type="ECO:0000256" key="5">
    <source>
        <dbReference type="ARBA" id="ARBA00022505"/>
    </source>
</evidence>
<dbReference type="Gene3D" id="2.20.25.90">
    <property type="entry name" value="ADC-like domains"/>
    <property type="match status" value="1"/>
</dbReference>
<keyword evidence="4" id="KW-0004">4Fe-4S</keyword>
<sequence length="762" mass="83892">MTQTLSRRSFLKLSSGAAAAVGLSTIPGTLGALGNKPQAISGSAKFVPSVCEMCTSSCTIEARVEDGKGVFIRGNPNDKGRGGRVCARGGSGFNQMYDPNRLIKPIMRTGERGEGKWKEVSWDEAYTFIAKKMDEIKQKHGAHTMAFTARSGWNKVWFHHLAQAYGSPNIFGHEATCPLSYGMSGKDVYGSSIGRDFAKAKYIINMGHNVFEGIVISYARQYMSALQNGAKVVTFEPRLSVMASKAGEWHPIKPGHDYPFVLAFLNVLINENLYDKKFVEKNCEGFEELKASVAEYTPEKMAPECDIPADTIRRVAREFAAAAPKAIFDYGHRVTLSSQELELRRAIMMCNALVGAVEKDGGYYLPKNAKLYNSFMGEEDAKAPGLKKPKTPAYPKVEVPRIDRIGEEDCEFFLASKGQGITTLVPKAALNELPGVPYKIHGWFIARNNPVMTYSNTETVINGMKEMDLVVVVDYQVSDTAWYADIVLPDTTYLERDQELTAGGGKNPSYSIGRQKVVDPIGDSRPGWRIAKELASKMGLDEYFPWKDVEDYRLQQVGGDVSLLAELKLKGLKGYGVPLMLQEKASVAKFVKQFPGAAANVNEDGVFDLPKKIQLFSPKLEKVSGTGGLKYNPFKYKEADELYFVNGKSAVRTNGAGANNEWLNNLQTDGGAWIHPNTAKKLGIKNGDTVEVYNKYATERGTAVVTEGIREDTIFAYMGFGHISKKLRYHGNGINSNALYPSFTGQNSGMDLHVVGVKIRKV</sequence>
<feature type="signal peptide" evidence="11">
    <location>
        <begin position="1"/>
        <end position="19"/>
    </location>
</feature>
<dbReference type="CDD" id="cd02778">
    <property type="entry name" value="MopB_CT_Thiosulfate-R-like"/>
    <property type="match status" value="1"/>
</dbReference>
<dbReference type="InterPro" id="IPR009010">
    <property type="entry name" value="Asp_de-COase-like_dom_sf"/>
</dbReference>
<dbReference type="EMBL" id="JAFHKK010000019">
    <property type="protein sequence ID" value="MBN2964913.1"/>
    <property type="molecule type" value="Genomic_DNA"/>
</dbReference>
<reference evidence="13 14" key="2">
    <citation type="submission" date="2021-02" db="EMBL/GenBank/DDBJ databases">
        <title>Sulfurospirillum tamanensis sp. nov.</title>
        <authorList>
            <person name="Frolova A."/>
            <person name="Merkel A."/>
            <person name="Slobodkin A."/>
        </authorList>
    </citation>
    <scope>NUCLEOTIDE SEQUENCE [LARGE SCALE GENOMIC DNA]</scope>
    <source>
        <strain evidence="13 14">T05b</strain>
    </source>
</reference>
<comment type="cofactor">
    <cofactor evidence="1">
        <name>Mo-bis(molybdopterin guanine dinucleotide)</name>
        <dbReference type="ChEBI" id="CHEBI:60539"/>
    </cofactor>
</comment>
<dbReference type="InterPro" id="IPR006963">
    <property type="entry name" value="Mopterin_OxRdtase_4Fe-4S_dom"/>
</dbReference>
<comment type="similarity">
    <text evidence="3">Belongs to the prokaryotic molybdopterin-containing oxidoreductase family.</text>
</comment>
<reference evidence="14" key="1">
    <citation type="submission" date="2021-02" db="EMBL/GenBank/DDBJ databases">
        <title>Sulfurospirillum tamanensis sp. nov.</title>
        <authorList>
            <person name="Merkel A.Y."/>
        </authorList>
    </citation>
    <scope>NUCLEOTIDE SEQUENCE [LARGE SCALE GENOMIC DNA]</scope>
    <source>
        <strain evidence="14">T05b</strain>
    </source>
</reference>
<feature type="chain" id="PRO_5045795015" evidence="11">
    <location>
        <begin position="20"/>
        <end position="762"/>
    </location>
</feature>
<evidence type="ECO:0000256" key="11">
    <source>
        <dbReference type="SAM" id="SignalP"/>
    </source>
</evidence>
<keyword evidence="9" id="KW-0408">Iron</keyword>
<dbReference type="PANTHER" id="PTHR43742">
    <property type="entry name" value="TRIMETHYLAMINE-N-OXIDE REDUCTASE"/>
    <property type="match status" value="1"/>
</dbReference>
<dbReference type="Gene3D" id="3.40.228.10">
    <property type="entry name" value="Dimethylsulfoxide Reductase, domain 2"/>
    <property type="match status" value="1"/>
</dbReference>
<evidence type="ECO:0000313" key="14">
    <source>
        <dbReference type="Proteomes" id="UP000703590"/>
    </source>
</evidence>
<dbReference type="PROSITE" id="PS00490">
    <property type="entry name" value="MOLYBDOPTERIN_PROK_2"/>
    <property type="match status" value="1"/>
</dbReference>
<keyword evidence="7 11" id="KW-0732">Signal</keyword>
<dbReference type="PROSITE" id="PS51669">
    <property type="entry name" value="4FE4S_MOW_BIS_MGD"/>
    <property type="match status" value="1"/>
</dbReference>
<dbReference type="InterPro" id="IPR050612">
    <property type="entry name" value="Prok_Mopterin_Oxidored"/>
</dbReference>
<evidence type="ECO:0000256" key="8">
    <source>
        <dbReference type="ARBA" id="ARBA00023002"/>
    </source>
</evidence>
<reference evidence="13 14" key="3">
    <citation type="submission" date="2021-02" db="EMBL/GenBank/DDBJ databases">
        <authorList>
            <person name="Merkel A.Y."/>
        </authorList>
    </citation>
    <scope>NUCLEOTIDE SEQUENCE [LARGE SCALE GENOMIC DNA]</scope>
    <source>
        <strain evidence="13 14">T05b</strain>
    </source>
</reference>
<dbReference type="NCBIfam" id="NF012032">
    <property type="entry name" value="PRK15488.1"/>
    <property type="match status" value="1"/>
</dbReference>
<proteinExistence type="inferred from homology"/>
<dbReference type="PROSITE" id="PS00551">
    <property type="entry name" value="MOLYBDOPTERIN_PROK_1"/>
    <property type="match status" value="1"/>
</dbReference>
<dbReference type="InterPro" id="IPR027467">
    <property type="entry name" value="MopterinOxRdtase_cofactor_BS"/>
</dbReference>
<dbReference type="Pfam" id="PF04879">
    <property type="entry name" value="Molybdop_Fe4S4"/>
    <property type="match status" value="1"/>
</dbReference>
<dbReference type="PANTHER" id="PTHR43742:SF9">
    <property type="entry name" value="TETRATHIONATE REDUCTASE SUBUNIT A"/>
    <property type="match status" value="1"/>
</dbReference>
<dbReference type="SUPFAM" id="SSF50692">
    <property type="entry name" value="ADC-like"/>
    <property type="match status" value="1"/>
</dbReference>
<accession>A0ABS2WU55</accession>
<evidence type="ECO:0000256" key="10">
    <source>
        <dbReference type="ARBA" id="ARBA00023014"/>
    </source>
</evidence>
<keyword evidence="5" id="KW-0500">Molybdenum</keyword>
<keyword evidence="6" id="KW-0479">Metal-binding</keyword>
<dbReference type="Gene3D" id="3.40.50.740">
    <property type="match status" value="1"/>
</dbReference>
<evidence type="ECO:0000256" key="4">
    <source>
        <dbReference type="ARBA" id="ARBA00022485"/>
    </source>
</evidence>
<dbReference type="SUPFAM" id="SSF53706">
    <property type="entry name" value="Formate dehydrogenase/DMSO reductase, domains 1-3"/>
    <property type="match status" value="1"/>
</dbReference>
<dbReference type="RefSeq" id="WP_205459460.1">
    <property type="nucleotide sequence ID" value="NZ_JAFHKK010000019.1"/>
</dbReference>
<dbReference type="InterPro" id="IPR006655">
    <property type="entry name" value="Mopterin_OxRdtase_prok_CS"/>
</dbReference>
<evidence type="ECO:0000256" key="7">
    <source>
        <dbReference type="ARBA" id="ARBA00022729"/>
    </source>
</evidence>
<evidence type="ECO:0000256" key="3">
    <source>
        <dbReference type="ARBA" id="ARBA00010312"/>
    </source>
</evidence>
<dbReference type="InterPro" id="IPR006657">
    <property type="entry name" value="MoPterin_dinucl-bd_dom"/>
</dbReference>
<evidence type="ECO:0000256" key="1">
    <source>
        <dbReference type="ARBA" id="ARBA00001942"/>
    </source>
</evidence>
<dbReference type="SMART" id="SM00926">
    <property type="entry name" value="Molybdop_Fe4S4"/>
    <property type="match status" value="1"/>
</dbReference>
<dbReference type="CDD" id="cd02755">
    <property type="entry name" value="MopB_Thiosulfate-R-like"/>
    <property type="match status" value="1"/>
</dbReference>
<dbReference type="InterPro" id="IPR019546">
    <property type="entry name" value="TAT_signal_bac_arc"/>
</dbReference>
<keyword evidence="10" id="KW-0411">Iron-sulfur</keyword>
<dbReference type="Gene3D" id="2.40.40.20">
    <property type="match status" value="1"/>
</dbReference>
<dbReference type="Pfam" id="PF01568">
    <property type="entry name" value="Molydop_binding"/>
    <property type="match status" value="1"/>
</dbReference>
<feature type="domain" description="4Fe-4S Mo/W bis-MGD-type" evidence="12">
    <location>
        <begin position="44"/>
        <end position="100"/>
    </location>
</feature>
<dbReference type="InterPro" id="IPR006656">
    <property type="entry name" value="Mopterin_OxRdtase"/>
</dbReference>
<dbReference type="InterPro" id="IPR006311">
    <property type="entry name" value="TAT_signal"/>
</dbReference>
<dbReference type="Proteomes" id="UP000703590">
    <property type="component" value="Unassembled WGS sequence"/>
</dbReference>
<comment type="caution">
    <text evidence="13">The sequence shown here is derived from an EMBL/GenBank/DDBJ whole genome shotgun (WGS) entry which is preliminary data.</text>
</comment>
<comment type="cofactor">
    <cofactor evidence="2">
        <name>[4Fe-4S] cluster</name>
        <dbReference type="ChEBI" id="CHEBI:49883"/>
    </cofactor>
</comment>
<keyword evidence="14" id="KW-1185">Reference proteome</keyword>
<gene>
    <name evidence="13" type="primary">phsA</name>
    <name evidence="13" type="ORF">JWV37_08995</name>
</gene>
<evidence type="ECO:0000256" key="9">
    <source>
        <dbReference type="ARBA" id="ARBA00023004"/>
    </source>
</evidence>
<evidence type="ECO:0000313" key="13">
    <source>
        <dbReference type="EMBL" id="MBN2964913.1"/>
    </source>
</evidence>
<dbReference type="PROSITE" id="PS51318">
    <property type="entry name" value="TAT"/>
    <property type="match status" value="1"/>
</dbReference>
<protein>
    <submittedName>
        <fullName evidence="13">Thiosulfate reductase PhsA</fullName>
    </submittedName>
</protein>
<name>A0ABS2WU55_9BACT</name>
<evidence type="ECO:0000256" key="2">
    <source>
        <dbReference type="ARBA" id="ARBA00001966"/>
    </source>
</evidence>
<dbReference type="NCBIfam" id="TIGR01409">
    <property type="entry name" value="TAT_signal_seq"/>
    <property type="match status" value="1"/>
</dbReference>